<dbReference type="EC" id="2.1.1.204" evidence="4"/>
<dbReference type="GO" id="GO:0032259">
    <property type="term" value="P:methylation"/>
    <property type="evidence" value="ECO:0007669"/>
    <property type="project" value="UniProtKB-KW"/>
</dbReference>
<protein>
    <submittedName>
        <fullName evidence="4">Pentatricopeptide repeat-containing protein</fullName>
        <ecNumber evidence="4">2.1.1.204</ecNumber>
    </submittedName>
</protein>
<sequence>MVIVTLQIGSLIVVRNGVFFTHSRLDSSAHRVSFSQKSSSIRSGSAGLKKNCYFDLKKAHSGLVCASYDGELESHSAICSLLEKEFTFSPTFDEYVKVMDSVRTERSRGFGEEGDLQGERKKSVRRDGSKTGRIAEERNLAQSKNQLSKRKIGFDAKVRSSTIAKGKATDQNHGSAWSLVEGILDKKAKEKRYLQSRGVGEVLRIGGNGMNKKPKEGNIIFEKNRATQRMRYMPKCYKIARANDGNGAKRKFKGAEIGVDAVTFEKKRTSRWRQESHENRGELGRMEKSGTYKVTDDDLGQGDCKQLNQLKSFGCDLSCEGNMISKSKTSEFAEIAHKDEPSFRYGKASKLENLREDKVEAIVMEEKNLPGFDFPTSTKEACQKGSRRRNDKFNGDTVESDDLDSGTLVSSGILSKRNADFPIDSGVDIDGIDIEDRAAFRTFEIFTDVRNRPRVLRMELEEKIQNLAKWLNATDINMPEWQFSKMIHSAKIKFSEHSILRIIQILGSFGNWRRVLQVIEWFHSRERFKYYKSRYIYTTALSILGKAKRPMEALNIFHAMRQGLSSYPDLAAYHCIAVTLGQAGLMKELFDVIDCMRAVPAKKFDLGPLQKWDPRLEPDLVVYNAVLNACIQQKQWEGTFWVLQELKQHKIQPSSTSYGLIMEVMLACGKYDLVYEFFKKSQKNSIPGALNYKVLVNALWQEGKIEEAVHAVKNMEGRGIVGCASLYYDLARCLCSAGRCQEALQQINKISKVAKKPLVVTYTGLIQACLNSKSIENAAYIFNQMHKFCSPNLITYNIMLKAYVEYGKFDEAKNLFGKILAGSHEISSKAELSQKVLPDKFTFNTMMEACAATSNWDDFENCYREMLHHGYHFDVKRHMKLVFDAYRAGKRHILEMSWDHLVSNGRIPPPAIVKELFCMKMEEDEPASAISFIAINQNMKVEAFSENSWLNLLQKKVQHVKIETLRNLLCDLRKKMISEDDRPHLMYQNLLNACERFAASSNGDELINNSQ</sequence>
<keyword evidence="4" id="KW-0489">Methyltransferase</keyword>
<dbReference type="PANTHER" id="PTHR46935:SF1">
    <property type="entry name" value="OS01G0674700 PROTEIN"/>
    <property type="match status" value="1"/>
</dbReference>
<reference evidence="4 5" key="1">
    <citation type="journal article" date="2017" name="Nature">
        <title>The Apostasia genome and the evolution of orchids.</title>
        <authorList>
            <person name="Zhang G.Q."/>
            <person name="Liu K.W."/>
            <person name="Li Z."/>
            <person name="Lohaus R."/>
            <person name="Hsiao Y.Y."/>
            <person name="Niu S.C."/>
            <person name="Wang J.Y."/>
            <person name="Lin Y.C."/>
            <person name="Xu Q."/>
            <person name="Chen L.J."/>
            <person name="Yoshida K."/>
            <person name="Fujiwara S."/>
            <person name="Wang Z.W."/>
            <person name="Zhang Y.Q."/>
            <person name="Mitsuda N."/>
            <person name="Wang M."/>
            <person name="Liu G.H."/>
            <person name="Pecoraro L."/>
            <person name="Huang H.X."/>
            <person name="Xiao X.J."/>
            <person name="Lin M."/>
            <person name="Wu X.Y."/>
            <person name="Wu W.L."/>
            <person name="Chen Y.Y."/>
            <person name="Chang S.B."/>
            <person name="Sakamoto S."/>
            <person name="Ohme-Takagi M."/>
            <person name="Yagi M."/>
            <person name="Zeng S.J."/>
            <person name="Shen C.Y."/>
            <person name="Yeh C.M."/>
            <person name="Luo Y.B."/>
            <person name="Tsai W.C."/>
            <person name="Van de Peer Y."/>
            <person name="Liu Z.J."/>
        </authorList>
    </citation>
    <scope>NUCLEOTIDE SEQUENCE [LARGE SCALE GENOMIC DNA]</scope>
    <source>
        <strain evidence="5">cv. Shenzhen</strain>
        <tissue evidence="4">Stem</tissue>
    </source>
</reference>
<dbReference type="NCBIfam" id="TIGR00756">
    <property type="entry name" value="PPR"/>
    <property type="match status" value="3"/>
</dbReference>
<evidence type="ECO:0000256" key="2">
    <source>
        <dbReference type="PROSITE-ProRule" id="PRU00708"/>
    </source>
</evidence>
<dbReference type="Pfam" id="PF01535">
    <property type="entry name" value="PPR"/>
    <property type="match status" value="3"/>
</dbReference>
<feature type="repeat" description="PPR" evidence="2">
    <location>
        <begin position="619"/>
        <end position="653"/>
    </location>
</feature>
<feature type="region of interest" description="Disordered" evidence="3">
    <location>
        <begin position="374"/>
        <end position="398"/>
    </location>
</feature>
<evidence type="ECO:0000313" key="4">
    <source>
        <dbReference type="EMBL" id="PKA62106.1"/>
    </source>
</evidence>
<dbReference type="InterPro" id="IPR044645">
    <property type="entry name" value="DG1/EMB2279-like"/>
</dbReference>
<dbReference type="PANTHER" id="PTHR46935">
    <property type="entry name" value="OS01G0674700 PROTEIN"/>
    <property type="match status" value="1"/>
</dbReference>
<evidence type="ECO:0000313" key="5">
    <source>
        <dbReference type="Proteomes" id="UP000236161"/>
    </source>
</evidence>
<dbReference type="EMBL" id="KZ451919">
    <property type="protein sequence ID" value="PKA62106.1"/>
    <property type="molecule type" value="Genomic_DNA"/>
</dbReference>
<dbReference type="InterPro" id="IPR002885">
    <property type="entry name" value="PPR_rpt"/>
</dbReference>
<dbReference type="GO" id="GO:0008168">
    <property type="term" value="F:methyltransferase activity"/>
    <property type="evidence" value="ECO:0007669"/>
    <property type="project" value="UniProtKB-KW"/>
</dbReference>
<accession>A0A2I0B2U2</accession>
<dbReference type="AlphaFoldDB" id="A0A2I0B2U2"/>
<gene>
    <name evidence="4" type="ORF">AXF42_Ash014990</name>
</gene>
<dbReference type="OrthoDB" id="1909155at2759"/>
<dbReference type="GO" id="GO:0009507">
    <property type="term" value="C:chloroplast"/>
    <property type="evidence" value="ECO:0007669"/>
    <property type="project" value="TreeGrafter"/>
</dbReference>
<feature type="repeat" description="PPR" evidence="2">
    <location>
        <begin position="839"/>
        <end position="873"/>
    </location>
</feature>
<dbReference type="STRING" id="1088818.A0A2I0B2U2"/>
<keyword evidence="1" id="KW-0677">Repeat</keyword>
<dbReference type="Pfam" id="PF13812">
    <property type="entry name" value="PPR_3"/>
    <property type="match status" value="2"/>
</dbReference>
<dbReference type="FunFam" id="1.25.40.10:FF:000363">
    <property type="entry name" value="Pentatricopeptide repeat-containing protein"/>
    <property type="match status" value="1"/>
</dbReference>
<dbReference type="Proteomes" id="UP000236161">
    <property type="component" value="Unassembled WGS sequence"/>
</dbReference>
<dbReference type="Gene3D" id="1.25.40.10">
    <property type="entry name" value="Tetratricopeptide repeat domain"/>
    <property type="match status" value="3"/>
</dbReference>
<dbReference type="SUPFAM" id="SSF48452">
    <property type="entry name" value="TPR-like"/>
    <property type="match status" value="1"/>
</dbReference>
<dbReference type="PROSITE" id="PS51375">
    <property type="entry name" value="PPR"/>
    <property type="match status" value="3"/>
</dbReference>
<organism evidence="4 5">
    <name type="scientific">Apostasia shenzhenica</name>
    <dbReference type="NCBI Taxonomy" id="1088818"/>
    <lineage>
        <taxon>Eukaryota</taxon>
        <taxon>Viridiplantae</taxon>
        <taxon>Streptophyta</taxon>
        <taxon>Embryophyta</taxon>
        <taxon>Tracheophyta</taxon>
        <taxon>Spermatophyta</taxon>
        <taxon>Magnoliopsida</taxon>
        <taxon>Liliopsida</taxon>
        <taxon>Asparagales</taxon>
        <taxon>Orchidaceae</taxon>
        <taxon>Apostasioideae</taxon>
        <taxon>Apostasia</taxon>
    </lineage>
</organism>
<evidence type="ECO:0000256" key="1">
    <source>
        <dbReference type="ARBA" id="ARBA00022737"/>
    </source>
</evidence>
<dbReference type="InterPro" id="IPR011990">
    <property type="entry name" value="TPR-like_helical_dom_sf"/>
</dbReference>
<name>A0A2I0B2U2_9ASPA</name>
<feature type="region of interest" description="Disordered" evidence="3">
    <location>
        <begin position="107"/>
        <end position="133"/>
    </location>
</feature>
<keyword evidence="4" id="KW-0808">Transferase</keyword>
<proteinExistence type="predicted"/>
<dbReference type="GO" id="GO:0009658">
    <property type="term" value="P:chloroplast organization"/>
    <property type="evidence" value="ECO:0007669"/>
    <property type="project" value="InterPro"/>
</dbReference>
<keyword evidence="5" id="KW-1185">Reference proteome</keyword>
<evidence type="ECO:0000256" key="3">
    <source>
        <dbReference type="SAM" id="MobiDB-lite"/>
    </source>
</evidence>
<feature type="repeat" description="PPR" evidence="2">
    <location>
        <begin position="792"/>
        <end position="826"/>
    </location>
</feature>